<keyword evidence="2" id="KW-1185">Reference proteome</keyword>
<gene>
    <name evidence="1" type="ORF">KSP40_PGU014642</name>
</gene>
<dbReference type="EMBL" id="JBBWWR010000001">
    <property type="protein sequence ID" value="KAK8970631.1"/>
    <property type="molecule type" value="Genomic_DNA"/>
</dbReference>
<protein>
    <submittedName>
        <fullName evidence="1">Uncharacterized protein</fullName>
    </submittedName>
</protein>
<name>A0ABR2N319_9ASPA</name>
<dbReference type="Proteomes" id="UP001412067">
    <property type="component" value="Unassembled WGS sequence"/>
</dbReference>
<organism evidence="1 2">
    <name type="scientific">Platanthera guangdongensis</name>
    <dbReference type="NCBI Taxonomy" id="2320717"/>
    <lineage>
        <taxon>Eukaryota</taxon>
        <taxon>Viridiplantae</taxon>
        <taxon>Streptophyta</taxon>
        <taxon>Embryophyta</taxon>
        <taxon>Tracheophyta</taxon>
        <taxon>Spermatophyta</taxon>
        <taxon>Magnoliopsida</taxon>
        <taxon>Liliopsida</taxon>
        <taxon>Asparagales</taxon>
        <taxon>Orchidaceae</taxon>
        <taxon>Orchidoideae</taxon>
        <taxon>Orchideae</taxon>
        <taxon>Orchidinae</taxon>
        <taxon>Platanthera</taxon>
    </lineage>
</organism>
<comment type="caution">
    <text evidence="1">The sequence shown here is derived from an EMBL/GenBank/DDBJ whole genome shotgun (WGS) entry which is preliminary data.</text>
</comment>
<reference evidence="1 2" key="1">
    <citation type="journal article" date="2022" name="Nat. Plants">
        <title>Genomes of leafy and leafless Platanthera orchids illuminate the evolution of mycoheterotrophy.</title>
        <authorList>
            <person name="Li M.H."/>
            <person name="Liu K.W."/>
            <person name="Li Z."/>
            <person name="Lu H.C."/>
            <person name="Ye Q.L."/>
            <person name="Zhang D."/>
            <person name="Wang J.Y."/>
            <person name="Li Y.F."/>
            <person name="Zhong Z.M."/>
            <person name="Liu X."/>
            <person name="Yu X."/>
            <person name="Liu D.K."/>
            <person name="Tu X.D."/>
            <person name="Liu B."/>
            <person name="Hao Y."/>
            <person name="Liao X.Y."/>
            <person name="Jiang Y.T."/>
            <person name="Sun W.H."/>
            <person name="Chen J."/>
            <person name="Chen Y.Q."/>
            <person name="Ai Y."/>
            <person name="Zhai J.W."/>
            <person name="Wu S.S."/>
            <person name="Zhou Z."/>
            <person name="Hsiao Y.Y."/>
            <person name="Wu W.L."/>
            <person name="Chen Y.Y."/>
            <person name="Lin Y.F."/>
            <person name="Hsu J.L."/>
            <person name="Li C.Y."/>
            <person name="Wang Z.W."/>
            <person name="Zhao X."/>
            <person name="Zhong W.Y."/>
            <person name="Ma X.K."/>
            <person name="Ma L."/>
            <person name="Huang J."/>
            <person name="Chen G.Z."/>
            <person name="Huang M.Z."/>
            <person name="Huang L."/>
            <person name="Peng D.H."/>
            <person name="Luo Y.B."/>
            <person name="Zou S.Q."/>
            <person name="Chen S.P."/>
            <person name="Lan S."/>
            <person name="Tsai W.C."/>
            <person name="Van de Peer Y."/>
            <person name="Liu Z.J."/>
        </authorList>
    </citation>
    <scope>NUCLEOTIDE SEQUENCE [LARGE SCALE GENOMIC DNA]</scope>
    <source>
        <strain evidence="1">Lor288</strain>
    </source>
</reference>
<sequence length="129" mass="14804">MKHKPPFPTFFRPSLPEGELILCRKPPTYVRGGFNGRCEDRPLCQPKPEDTYKSSGIVSLCFSFAVLFFFRLPLQLLFSLPPTSFTYSSSLLMIHRSSVAAYFCEEMERFEIIKDIGSEILVWPSSLEI</sequence>
<evidence type="ECO:0000313" key="1">
    <source>
        <dbReference type="EMBL" id="KAK8970631.1"/>
    </source>
</evidence>
<evidence type="ECO:0000313" key="2">
    <source>
        <dbReference type="Proteomes" id="UP001412067"/>
    </source>
</evidence>
<accession>A0ABR2N319</accession>
<proteinExistence type="predicted"/>